<evidence type="ECO:0000256" key="1">
    <source>
        <dbReference type="ARBA" id="ARBA00009995"/>
    </source>
</evidence>
<evidence type="ECO:0000256" key="2">
    <source>
        <dbReference type="ARBA" id="ARBA00022679"/>
    </source>
</evidence>
<dbReference type="GO" id="GO:0080043">
    <property type="term" value="F:quercetin 3-O-glucosyltransferase activity"/>
    <property type="evidence" value="ECO:0000318"/>
    <property type="project" value="GO_Central"/>
</dbReference>
<dbReference type="EC" id="2.4.1.-" evidence="4"/>
<keyword evidence="7" id="KW-1185">Reference proteome</keyword>
<dbReference type="Proteomes" id="UP000215914">
    <property type="component" value="Chromosome 10"/>
</dbReference>
<dbReference type="OMA" id="DSFMEHI"/>
<keyword evidence="3" id="KW-0328">Glycosyltransferase</keyword>
<evidence type="ECO:0000313" key="5">
    <source>
        <dbReference type="EMBL" id="KAF5786908.1"/>
    </source>
</evidence>
<reference evidence="5 7" key="1">
    <citation type="journal article" date="2017" name="Nature">
        <title>The sunflower genome provides insights into oil metabolism, flowering and Asterid evolution.</title>
        <authorList>
            <person name="Badouin H."/>
            <person name="Gouzy J."/>
            <person name="Grassa C.J."/>
            <person name="Murat F."/>
            <person name="Staton S.E."/>
            <person name="Cottret L."/>
            <person name="Lelandais-Briere C."/>
            <person name="Owens G.L."/>
            <person name="Carrere S."/>
            <person name="Mayjonade B."/>
            <person name="Legrand L."/>
            <person name="Gill N."/>
            <person name="Kane N.C."/>
            <person name="Bowers J.E."/>
            <person name="Hubner S."/>
            <person name="Bellec A."/>
            <person name="Berard A."/>
            <person name="Berges H."/>
            <person name="Blanchet N."/>
            <person name="Boniface M.C."/>
            <person name="Brunel D."/>
            <person name="Catrice O."/>
            <person name="Chaidir N."/>
            <person name="Claudel C."/>
            <person name="Donnadieu C."/>
            <person name="Faraut T."/>
            <person name="Fievet G."/>
            <person name="Helmstetter N."/>
            <person name="King M."/>
            <person name="Knapp S.J."/>
            <person name="Lai Z."/>
            <person name="Le Paslier M.C."/>
            <person name="Lippi Y."/>
            <person name="Lorenzon L."/>
            <person name="Mandel J.R."/>
            <person name="Marage G."/>
            <person name="Marchand G."/>
            <person name="Marquand E."/>
            <person name="Bret-Mestries E."/>
            <person name="Morien E."/>
            <person name="Nambeesan S."/>
            <person name="Nguyen T."/>
            <person name="Pegot-Espagnet P."/>
            <person name="Pouilly N."/>
            <person name="Raftis F."/>
            <person name="Sallet E."/>
            <person name="Schiex T."/>
            <person name="Thomas J."/>
            <person name="Vandecasteele C."/>
            <person name="Vares D."/>
            <person name="Vear F."/>
            <person name="Vautrin S."/>
            <person name="Crespi M."/>
            <person name="Mangin B."/>
            <person name="Burke J.M."/>
            <person name="Salse J."/>
            <person name="Munos S."/>
            <person name="Vincourt P."/>
            <person name="Rieseberg L.H."/>
            <person name="Langlade N.B."/>
        </authorList>
    </citation>
    <scope>NUCLEOTIDE SEQUENCE [LARGE SCALE GENOMIC DNA]</scope>
    <source>
        <strain evidence="7">cv. SF193</strain>
        <tissue evidence="5">Leaves</tissue>
    </source>
</reference>
<comment type="similarity">
    <text evidence="1 3">Belongs to the UDP-glycosyltransferase family.</text>
</comment>
<dbReference type="AlphaFoldDB" id="A0A251TIZ1"/>
<accession>A0A251TIZ1</accession>
<dbReference type="Gramene" id="mRNA:HanXRQr2_Chr10g0446821">
    <property type="protein sequence ID" value="mRNA:HanXRQr2_Chr10g0446821"/>
    <property type="gene ID" value="HanXRQr2_Chr10g0446821"/>
</dbReference>
<proteinExistence type="inferred from homology"/>
<dbReference type="InParanoid" id="A0A251TIZ1"/>
<dbReference type="EMBL" id="MNCJ02000325">
    <property type="protein sequence ID" value="KAF5786908.1"/>
    <property type="molecule type" value="Genomic_DNA"/>
</dbReference>
<dbReference type="InterPro" id="IPR002213">
    <property type="entry name" value="UDP_glucos_trans"/>
</dbReference>
<reference evidence="5" key="3">
    <citation type="submission" date="2020-06" db="EMBL/GenBank/DDBJ databases">
        <title>Helianthus annuus Genome sequencing and assembly Release 2.</title>
        <authorList>
            <person name="Gouzy J."/>
            <person name="Langlade N."/>
            <person name="Munos S."/>
        </authorList>
    </citation>
    <scope>NUCLEOTIDE SEQUENCE</scope>
    <source>
        <tissue evidence="5">Leaves</tissue>
    </source>
</reference>
<keyword evidence="2 3" id="KW-0808">Transferase</keyword>
<protein>
    <recommendedName>
        <fullName evidence="4">Glycosyltransferase</fullName>
        <ecNumber evidence="4">2.4.1.-</ecNumber>
    </recommendedName>
</protein>
<organism evidence="6 7">
    <name type="scientific">Helianthus annuus</name>
    <name type="common">Common sunflower</name>
    <dbReference type="NCBI Taxonomy" id="4232"/>
    <lineage>
        <taxon>Eukaryota</taxon>
        <taxon>Viridiplantae</taxon>
        <taxon>Streptophyta</taxon>
        <taxon>Embryophyta</taxon>
        <taxon>Tracheophyta</taxon>
        <taxon>Spermatophyta</taxon>
        <taxon>Magnoliopsida</taxon>
        <taxon>eudicotyledons</taxon>
        <taxon>Gunneridae</taxon>
        <taxon>Pentapetalae</taxon>
        <taxon>asterids</taxon>
        <taxon>campanulids</taxon>
        <taxon>Asterales</taxon>
        <taxon>Asteraceae</taxon>
        <taxon>Asteroideae</taxon>
        <taxon>Heliantheae alliance</taxon>
        <taxon>Heliantheae</taxon>
        <taxon>Helianthus</taxon>
    </lineage>
</organism>
<dbReference type="Pfam" id="PF00201">
    <property type="entry name" value="UDPGT"/>
    <property type="match status" value="1"/>
</dbReference>
<sequence>MAPWSPINPQIVLCHGSCLRDGLVVSRFSGGGDWLERDKEGERWLIEERRRESLMVRKMMLGRTFSTSPKSFFTTKMNSSCEQKQNINVLLVTLSAQGHLNPILKLGKILVNKGLHVTLATTNSALKNMSSAPNSIGGVHHEFFSDGLPIDYNRKANMDYYMDTLSKFGPVNLLALIKSHPRKFACVIHTPFVPWVSDVAAEVSIPNAMLWIQPSTLYQIYHRFYNHLDDFPTESNPDMSVKLPGLPVFHADELPSFVLPSNTFRSFDSILKQVFHNMHKVKWVLGNSFMELEKDVIMSLNNGGCVFWPVGPLVPATLMGKEEDVSFDLFKSNEDSNCMEWLNKQKPSSVVYVSFGTLLFLTEKDIKNIASGLKTTKRPFLWVIRVPENQELPKHGFLEEIKEQGLIVSWCPQTQVLSHPAVGCFLSHCGWNSLLESVVAGTPVIACPQWTDQPTNAKLVTDVWGVGVKVKKSLDGVVSGEEVGRCVEEVMSGLKSEVIRKNALELKAAARVALRDGGSSDNNIRMFVDEVVSSCSCTEHK</sequence>
<dbReference type="GO" id="GO:0005737">
    <property type="term" value="C:cytoplasm"/>
    <property type="evidence" value="ECO:0000318"/>
    <property type="project" value="GO_Central"/>
</dbReference>
<reference evidence="6" key="2">
    <citation type="submission" date="2017-02" db="EMBL/GenBank/DDBJ databases">
        <title>Sunflower complete genome.</title>
        <authorList>
            <person name="Langlade N."/>
            <person name="Munos S."/>
        </authorList>
    </citation>
    <scope>NUCLEOTIDE SEQUENCE [LARGE SCALE GENOMIC DNA]</scope>
    <source>
        <tissue evidence="6">Leaves</tissue>
    </source>
</reference>
<dbReference type="OrthoDB" id="5835829at2759"/>
<dbReference type="Gene3D" id="3.40.50.2000">
    <property type="entry name" value="Glycogen Phosphorylase B"/>
    <property type="match status" value="2"/>
</dbReference>
<evidence type="ECO:0000256" key="3">
    <source>
        <dbReference type="RuleBase" id="RU003718"/>
    </source>
</evidence>
<name>A0A251TIZ1_HELAN</name>
<dbReference type="SUPFAM" id="SSF53756">
    <property type="entry name" value="UDP-Glycosyltransferase/glycogen phosphorylase"/>
    <property type="match status" value="1"/>
</dbReference>
<dbReference type="FunFam" id="3.40.50.2000:FF:000019">
    <property type="entry name" value="Glycosyltransferase"/>
    <property type="match status" value="1"/>
</dbReference>
<dbReference type="FunCoup" id="A0A251TIZ1">
    <property type="interactions" value="192"/>
</dbReference>
<dbReference type="CDD" id="cd03784">
    <property type="entry name" value="GT1_Gtf-like"/>
    <property type="match status" value="1"/>
</dbReference>
<gene>
    <name evidence="6" type="ORF">HannXRQ_Chr10g0295001</name>
    <name evidence="5" type="ORF">HanXRQr2_Chr10g0446821</name>
</gene>
<dbReference type="EMBL" id="CM007899">
    <property type="protein sequence ID" value="OTG11095.1"/>
    <property type="molecule type" value="Genomic_DNA"/>
</dbReference>
<dbReference type="PANTHER" id="PTHR11926:SF1441">
    <property type="entry name" value="GLYCOSYLTRANSFERASE"/>
    <property type="match status" value="1"/>
</dbReference>
<dbReference type="PANTHER" id="PTHR11926">
    <property type="entry name" value="GLUCOSYL/GLUCURONOSYL TRANSFERASES"/>
    <property type="match status" value="1"/>
</dbReference>
<evidence type="ECO:0000313" key="6">
    <source>
        <dbReference type="EMBL" id="OTG11095.1"/>
    </source>
</evidence>
<evidence type="ECO:0000256" key="4">
    <source>
        <dbReference type="RuleBase" id="RU362057"/>
    </source>
</evidence>
<dbReference type="GO" id="GO:0080044">
    <property type="term" value="F:quercetin 7-O-glucosyltransferase activity"/>
    <property type="evidence" value="ECO:0000318"/>
    <property type="project" value="GO_Central"/>
</dbReference>
<dbReference type="InterPro" id="IPR035595">
    <property type="entry name" value="UDP_glycos_trans_CS"/>
</dbReference>
<dbReference type="PROSITE" id="PS00375">
    <property type="entry name" value="UDPGT"/>
    <property type="match status" value="1"/>
</dbReference>
<evidence type="ECO:0000313" key="7">
    <source>
        <dbReference type="Proteomes" id="UP000215914"/>
    </source>
</evidence>